<dbReference type="InterPro" id="IPR016039">
    <property type="entry name" value="Thiolase-like"/>
</dbReference>
<dbReference type="InterPro" id="IPR020610">
    <property type="entry name" value="Thiolase_AS"/>
</dbReference>
<comment type="similarity">
    <text evidence="1 9">Belongs to the thiolase-like superfamily. Thiolase family.</text>
</comment>
<accession>A0ABQ5MKB0</accession>
<evidence type="ECO:0000256" key="9">
    <source>
        <dbReference type="RuleBase" id="RU003557"/>
    </source>
</evidence>
<evidence type="ECO:0000256" key="1">
    <source>
        <dbReference type="ARBA" id="ARBA00010982"/>
    </source>
</evidence>
<dbReference type="Pfam" id="PF02803">
    <property type="entry name" value="Thiolase_C"/>
    <property type="match status" value="1"/>
</dbReference>
<dbReference type="Gene3D" id="3.40.47.10">
    <property type="match status" value="1"/>
</dbReference>
<protein>
    <recommendedName>
        <fullName evidence="3">acetyl-CoA C-acetyltransferase</fullName>
        <ecNumber evidence="3">2.3.1.9</ecNumber>
    </recommendedName>
</protein>
<evidence type="ECO:0000256" key="4">
    <source>
        <dbReference type="ARBA" id="ARBA00022679"/>
    </source>
</evidence>
<comment type="subunit">
    <text evidence="2">Homotetramer.</text>
</comment>
<evidence type="ECO:0000259" key="11">
    <source>
        <dbReference type="Pfam" id="PF02803"/>
    </source>
</evidence>
<keyword evidence="5" id="KW-0479">Metal-binding</keyword>
<keyword evidence="8 9" id="KW-0012">Acyltransferase</keyword>
<dbReference type="RefSeq" id="WP_281765457.1">
    <property type="nucleotide sequence ID" value="NZ_BRVO01000002.1"/>
</dbReference>
<dbReference type="PANTHER" id="PTHR18919">
    <property type="entry name" value="ACETYL-COA C-ACYLTRANSFERASE"/>
    <property type="match status" value="1"/>
</dbReference>
<dbReference type="PANTHER" id="PTHR18919:SF156">
    <property type="entry name" value="ACETYL-COA ACETYLTRANSFERASE, MITOCHONDRIAL"/>
    <property type="match status" value="1"/>
</dbReference>
<evidence type="ECO:0000256" key="6">
    <source>
        <dbReference type="ARBA" id="ARBA00022946"/>
    </source>
</evidence>
<evidence type="ECO:0000259" key="10">
    <source>
        <dbReference type="Pfam" id="PF00108"/>
    </source>
</evidence>
<dbReference type="InterPro" id="IPR020615">
    <property type="entry name" value="Thiolase_acyl_enz_int_AS"/>
</dbReference>
<gene>
    <name evidence="12" type="ORF">Y10_22020</name>
</gene>
<evidence type="ECO:0000256" key="3">
    <source>
        <dbReference type="ARBA" id="ARBA00012705"/>
    </source>
</evidence>
<dbReference type="PROSITE" id="PS00099">
    <property type="entry name" value="THIOLASE_3"/>
    <property type="match status" value="1"/>
</dbReference>
<comment type="caution">
    <text evidence="12">The sequence shown here is derived from an EMBL/GenBank/DDBJ whole genome shotgun (WGS) entry which is preliminary data.</text>
</comment>
<dbReference type="NCBIfam" id="TIGR01930">
    <property type="entry name" value="AcCoA-C-Actrans"/>
    <property type="match status" value="1"/>
</dbReference>
<dbReference type="PIRSF" id="PIRSF000429">
    <property type="entry name" value="Ac-CoA_Ac_transf"/>
    <property type="match status" value="1"/>
</dbReference>
<dbReference type="InterPro" id="IPR020616">
    <property type="entry name" value="Thiolase_N"/>
</dbReference>
<dbReference type="InterPro" id="IPR020617">
    <property type="entry name" value="Thiolase_C"/>
</dbReference>
<dbReference type="InterPro" id="IPR002155">
    <property type="entry name" value="Thiolase"/>
</dbReference>
<dbReference type="Pfam" id="PF00108">
    <property type="entry name" value="Thiolase_N"/>
    <property type="match status" value="1"/>
</dbReference>
<keyword evidence="13" id="KW-1185">Reference proteome</keyword>
<dbReference type="PROSITE" id="PS00737">
    <property type="entry name" value="THIOLASE_2"/>
    <property type="match status" value="1"/>
</dbReference>
<keyword evidence="7" id="KW-0630">Potassium</keyword>
<evidence type="ECO:0000313" key="12">
    <source>
        <dbReference type="EMBL" id="GLB49834.1"/>
    </source>
</evidence>
<dbReference type="CDD" id="cd00751">
    <property type="entry name" value="thiolase"/>
    <property type="match status" value="1"/>
</dbReference>
<evidence type="ECO:0000313" key="13">
    <source>
        <dbReference type="Proteomes" id="UP001143543"/>
    </source>
</evidence>
<dbReference type="PROSITE" id="PS00098">
    <property type="entry name" value="THIOLASE_1"/>
    <property type="match status" value="1"/>
</dbReference>
<dbReference type="InterPro" id="IPR020613">
    <property type="entry name" value="Thiolase_CS"/>
</dbReference>
<proteinExistence type="inferred from homology"/>
<dbReference type="EC" id="2.3.1.9" evidence="3"/>
<reference evidence="12" key="1">
    <citation type="submission" date="2022-07" db="EMBL/GenBank/DDBJ databases">
        <title>Taxonomy of Novel Oxalotrophic and Methylotrophic Bacteria.</title>
        <authorList>
            <person name="Sahin N."/>
            <person name="Tani A."/>
        </authorList>
    </citation>
    <scope>NUCLEOTIDE SEQUENCE</scope>
    <source>
        <strain evidence="12">Y10</strain>
    </source>
</reference>
<name>A0ABQ5MKB0_9FLAO</name>
<evidence type="ECO:0000256" key="8">
    <source>
        <dbReference type="ARBA" id="ARBA00023315"/>
    </source>
</evidence>
<evidence type="ECO:0000256" key="2">
    <source>
        <dbReference type="ARBA" id="ARBA00011881"/>
    </source>
</evidence>
<organism evidence="12 13">
    <name type="scientific">Neptunitalea lumnitzerae</name>
    <dbReference type="NCBI Taxonomy" id="2965509"/>
    <lineage>
        <taxon>Bacteria</taxon>
        <taxon>Pseudomonadati</taxon>
        <taxon>Bacteroidota</taxon>
        <taxon>Flavobacteriia</taxon>
        <taxon>Flavobacteriales</taxon>
        <taxon>Flavobacteriaceae</taxon>
        <taxon>Neptunitalea</taxon>
    </lineage>
</organism>
<feature type="domain" description="Thiolase C-terminal" evidence="11">
    <location>
        <begin position="270"/>
        <end position="391"/>
    </location>
</feature>
<dbReference type="SUPFAM" id="SSF53901">
    <property type="entry name" value="Thiolase-like"/>
    <property type="match status" value="2"/>
</dbReference>
<keyword evidence="6" id="KW-0809">Transit peptide</keyword>
<evidence type="ECO:0000256" key="7">
    <source>
        <dbReference type="ARBA" id="ARBA00022958"/>
    </source>
</evidence>
<dbReference type="Proteomes" id="UP001143543">
    <property type="component" value="Unassembled WGS sequence"/>
</dbReference>
<sequence>MANKVVIVAAARTPIGSFMGSLSGIPAPQLGAIAIKGALQKINLDPTLVDEVLMGNVVQAGEGQAPARQAAILAGIPNTVPCTTVNKVCSSGMKAVMQAAQSIALGDTDVVVAGGMENMSSIPHYVPMRNGVKFGPATMVDGMQKDGLLDAYSNEAMGVCADACALEYEFSREDQDEFAITSYKRSAAAWEAGKFADEVVPVEVPQRRGEPLVISEDEEYKNVKLEKVPMLRAAFTKDGTVTAANASTINDGAGAVVLMSEAKAKELNLEPLATITGYADAAHEPEWFTTAPAKALPKALAKAGKSLEEVDFFEFNEAFSVVGLANMKILGLSADKVNVNGGAVSLGHPLGCSGVRIIITLLSVLKQQNAKIGAAAICNGGGGASAIVLEKN</sequence>
<keyword evidence="4 9" id="KW-0808">Transferase</keyword>
<dbReference type="EMBL" id="BRVO01000002">
    <property type="protein sequence ID" value="GLB49834.1"/>
    <property type="molecule type" value="Genomic_DNA"/>
</dbReference>
<evidence type="ECO:0000256" key="5">
    <source>
        <dbReference type="ARBA" id="ARBA00022723"/>
    </source>
</evidence>
<feature type="domain" description="Thiolase N-terminal" evidence="10">
    <location>
        <begin position="5"/>
        <end position="261"/>
    </location>
</feature>